<dbReference type="RefSeq" id="WP_344531207.1">
    <property type="nucleotide sequence ID" value="NZ_BAAAPE010000012.1"/>
</dbReference>
<accession>A0ABN2W7F3</accession>
<dbReference type="Proteomes" id="UP001500016">
    <property type="component" value="Unassembled WGS sequence"/>
</dbReference>
<reference evidence="1 2" key="1">
    <citation type="journal article" date="2019" name="Int. J. Syst. Evol. Microbiol.">
        <title>The Global Catalogue of Microorganisms (GCM) 10K type strain sequencing project: providing services to taxonomists for standard genome sequencing and annotation.</title>
        <authorList>
            <consortium name="The Broad Institute Genomics Platform"/>
            <consortium name="The Broad Institute Genome Sequencing Center for Infectious Disease"/>
            <person name="Wu L."/>
            <person name="Ma J."/>
        </authorList>
    </citation>
    <scope>NUCLEOTIDE SEQUENCE [LARGE SCALE GENOMIC DNA]</scope>
    <source>
        <strain evidence="1 2">JCM 15478</strain>
    </source>
</reference>
<keyword evidence="2" id="KW-1185">Reference proteome</keyword>
<protein>
    <recommendedName>
        <fullName evidence="3">YCII-related domain-containing protein</fullName>
    </recommendedName>
</protein>
<evidence type="ECO:0000313" key="1">
    <source>
        <dbReference type="EMBL" id="GAA2085066.1"/>
    </source>
</evidence>
<proteinExistence type="predicted"/>
<name>A0ABN2W7F3_9ACTN</name>
<comment type="caution">
    <text evidence="1">The sequence shown here is derived from an EMBL/GenBank/DDBJ whole genome shotgun (WGS) entry which is preliminary data.</text>
</comment>
<dbReference type="EMBL" id="BAAAPE010000012">
    <property type="protein sequence ID" value="GAA2085066.1"/>
    <property type="molecule type" value="Genomic_DNA"/>
</dbReference>
<evidence type="ECO:0000313" key="2">
    <source>
        <dbReference type="Proteomes" id="UP001500016"/>
    </source>
</evidence>
<gene>
    <name evidence="1" type="ORF">GCM10009801_46580</name>
</gene>
<sequence length="102" mass="10719">MPSRGLSGGPEPEDAMWVREIDYVGAWQEASSAADLLNGASGGAARATPHAGPRGEAVVWLRPDDARRIASTLARIELLRDCPILRSGDAPTEHEGGTEEAA</sequence>
<organism evidence="1 2">
    <name type="scientific">Streptomyces albiaxialis</name>
    <dbReference type="NCBI Taxonomy" id="329523"/>
    <lineage>
        <taxon>Bacteria</taxon>
        <taxon>Bacillati</taxon>
        <taxon>Actinomycetota</taxon>
        <taxon>Actinomycetes</taxon>
        <taxon>Kitasatosporales</taxon>
        <taxon>Streptomycetaceae</taxon>
        <taxon>Streptomyces</taxon>
    </lineage>
</organism>
<evidence type="ECO:0008006" key="3">
    <source>
        <dbReference type="Google" id="ProtNLM"/>
    </source>
</evidence>